<proteinExistence type="predicted"/>
<evidence type="ECO:0000313" key="2">
    <source>
        <dbReference type="Proteomes" id="UP001172101"/>
    </source>
</evidence>
<dbReference type="InterPro" id="IPR022190">
    <property type="entry name" value="DUF3716"/>
</dbReference>
<organism evidence="1 2">
    <name type="scientific">Lasiosphaeria miniovina</name>
    <dbReference type="NCBI Taxonomy" id="1954250"/>
    <lineage>
        <taxon>Eukaryota</taxon>
        <taxon>Fungi</taxon>
        <taxon>Dikarya</taxon>
        <taxon>Ascomycota</taxon>
        <taxon>Pezizomycotina</taxon>
        <taxon>Sordariomycetes</taxon>
        <taxon>Sordariomycetidae</taxon>
        <taxon>Sordariales</taxon>
        <taxon>Lasiosphaeriaceae</taxon>
        <taxon>Lasiosphaeria</taxon>
    </lineage>
</organism>
<gene>
    <name evidence="1" type="ORF">B0T26DRAFT_433140</name>
</gene>
<reference evidence="1" key="1">
    <citation type="submission" date="2023-06" db="EMBL/GenBank/DDBJ databases">
        <title>Genome-scale phylogeny and comparative genomics of the fungal order Sordariales.</title>
        <authorList>
            <consortium name="Lawrence Berkeley National Laboratory"/>
            <person name="Hensen N."/>
            <person name="Bonometti L."/>
            <person name="Westerberg I."/>
            <person name="Brannstrom I.O."/>
            <person name="Guillou S."/>
            <person name="Cros-Aarteil S."/>
            <person name="Calhoun S."/>
            <person name="Haridas S."/>
            <person name="Kuo A."/>
            <person name="Mondo S."/>
            <person name="Pangilinan J."/>
            <person name="Riley R."/>
            <person name="LaButti K."/>
            <person name="Andreopoulos B."/>
            <person name="Lipzen A."/>
            <person name="Chen C."/>
            <person name="Yanf M."/>
            <person name="Daum C."/>
            <person name="Ng V."/>
            <person name="Clum A."/>
            <person name="Steindorff A."/>
            <person name="Ohm R."/>
            <person name="Martin F."/>
            <person name="Silar P."/>
            <person name="Natvig D."/>
            <person name="Lalanne C."/>
            <person name="Gautier V."/>
            <person name="Ament-velasquez S.L."/>
            <person name="Kruys A."/>
            <person name="Hutchinson M.I."/>
            <person name="Powell A.J."/>
            <person name="Barry K."/>
            <person name="Miller A.N."/>
            <person name="Grigoriev I.V."/>
            <person name="Debuchy R."/>
            <person name="Gladieux P."/>
            <person name="Thoren M.H."/>
            <person name="Johannesson H."/>
        </authorList>
    </citation>
    <scope>NUCLEOTIDE SEQUENCE</scope>
    <source>
        <strain evidence="1">SMH2392-1A</strain>
    </source>
</reference>
<sequence>MSSYSDSGSQFGVAPTAPQPQAQAVLHPAFPRTALQLFGQIYPQFPVGEIRNQHTIILANSIPRRLPTVQMAFNIDRSQNISSYFMHATGELLSSEQACRRCQRGSGRYAGCVVVKIPMILESTGGACANCWYNRQGSSCTFRTGGIREGDRLPDLKPPVVKNVTRTADRTVYAAPKGTPISIPKIPANHITPDVIRHQAGGRLAASASPPVANALDTKVSSWESRYRKMSTARLVVVQEHLMEWQEDLNTRLIAMNTVFMARMNGPEVEGI</sequence>
<protein>
    <submittedName>
        <fullName evidence="1">Uncharacterized protein</fullName>
    </submittedName>
</protein>
<name>A0AA40DNV5_9PEZI</name>
<dbReference type="AlphaFoldDB" id="A0AA40DNV5"/>
<evidence type="ECO:0000313" key="1">
    <source>
        <dbReference type="EMBL" id="KAK0710135.1"/>
    </source>
</evidence>
<dbReference type="Pfam" id="PF12511">
    <property type="entry name" value="DUF3716"/>
    <property type="match status" value="1"/>
</dbReference>
<accession>A0AA40DNV5</accession>
<dbReference type="RefSeq" id="XP_060293439.1">
    <property type="nucleotide sequence ID" value="XM_060434987.1"/>
</dbReference>
<dbReference type="Proteomes" id="UP001172101">
    <property type="component" value="Unassembled WGS sequence"/>
</dbReference>
<dbReference type="EMBL" id="JAUIRO010000006">
    <property type="protein sequence ID" value="KAK0710135.1"/>
    <property type="molecule type" value="Genomic_DNA"/>
</dbReference>
<keyword evidence="2" id="KW-1185">Reference proteome</keyword>
<comment type="caution">
    <text evidence="1">The sequence shown here is derived from an EMBL/GenBank/DDBJ whole genome shotgun (WGS) entry which is preliminary data.</text>
</comment>
<dbReference type="GeneID" id="85318257"/>